<keyword evidence="5" id="KW-0539">Nucleus</keyword>
<evidence type="ECO:0000256" key="1">
    <source>
        <dbReference type="ARBA" id="ARBA00004123"/>
    </source>
</evidence>
<evidence type="ECO:0000256" key="4">
    <source>
        <dbReference type="ARBA" id="ARBA00023163"/>
    </source>
</evidence>
<evidence type="ECO:0000256" key="2">
    <source>
        <dbReference type="ARBA" id="ARBA00023015"/>
    </source>
</evidence>
<organism evidence="6 7">
    <name type="scientific">Helianthus annuus</name>
    <name type="common">Common sunflower</name>
    <dbReference type="NCBI Taxonomy" id="4232"/>
    <lineage>
        <taxon>Eukaryota</taxon>
        <taxon>Viridiplantae</taxon>
        <taxon>Streptophyta</taxon>
        <taxon>Embryophyta</taxon>
        <taxon>Tracheophyta</taxon>
        <taxon>Spermatophyta</taxon>
        <taxon>Magnoliopsida</taxon>
        <taxon>eudicotyledons</taxon>
        <taxon>Gunneridae</taxon>
        <taxon>Pentapetalae</taxon>
        <taxon>asterids</taxon>
        <taxon>campanulids</taxon>
        <taxon>Asterales</taxon>
        <taxon>Asteraceae</taxon>
        <taxon>Asteroideae</taxon>
        <taxon>Heliantheae alliance</taxon>
        <taxon>Heliantheae</taxon>
        <taxon>Helianthus</taxon>
    </lineage>
</organism>
<protein>
    <submittedName>
        <fullName evidence="6">Transcription factor B3-Domain family</fullName>
    </submittedName>
</protein>
<dbReference type="PANTHER" id="PTHR31920">
    <property type="entry name" value="B3 DOMAIN-CONTAINING"/>
    <property type="match status" value="1"/>
</dbReference>
<dbReference type="SUPFAM" id="SSF101936">
    <property type="entry name" value="DNA-binding pseudobarrel domain"/>
    <property type="match status" value="1"/>
</dbReference>
<dbReference type="GO" id="GO:0005634">
    <property type="term" value="C:nucleus"/>
    <property type="evidence" value="ECO:0007669"/>
    <property type="project" value="UniProtKB-SubCell"/>
</dbReference>
<keyword evidence="4" id="KW-0804">Transcription</keyword>
<accession>A0A9K3JDV7</accession>
<evidence type="ECO:0000256" key="5">
    <source>
        <dbReference type="ARBA" id="ARBA00023242"/>
    </source>
</evidence>
<dbReference type="InterPro" id="IPR015300">
    <property type="entry name" value="DNA-bd_pseudobarrel_sf"/>
</dbReference>
<evidence type="ECO:0000313" key="7">
    <source>
        <dbReference type="Proteomes" id="UP000215914"/>
    </source>
</evidence>
<dbReference type="Proteomes" id="UP000215914">
    <property type="component" value="Unassembled WGS sequence"/>
</dbReference>
<dbReference type="AlphaFoldDB" id="A0A9K3JDV7"/>
<keyword evidence="7" id="KW-1185">Reference proteome</keyword>
<name>A0A9K3JDV7_HELAN</name>
<comment type="subcellular location">
    <subcellularLocation>
        <location evidence="1">Nucleus</location>
    </subcellularLocation>
</comment>
<dbReference type="PANTHER" id="PTHR31920:SF122">
    <property type="entry name" value="B3 DOMAIN-CONTAINING PROTEIN REM23"/>
    <property type="match status" value="1"/>
</dbReference>
<keyword evidence="3" id="KW-0238">DNA-binding</keyword>
<sequence>MVTVKELRSVRIRKRNGEPIFPDGWIMLVRENDLKYKDGVWITATGPYTFNVSCFKEFVCQNSYFTAQINDVPYMNLMPDKFWNNFYGKKYKGEMARVYVGQRFWDVKLEASSECCCFKDGWLKLVEEVPLKNEPYLVFTMIDLKTFELSVFDHERGTEMVFKKDNVDKGKCKIDTEKVLVKGKSKVDDAQTQRNLRSRVKRVDAALITGSPVSKSTNLVKKQIRLPAKVSSVLDLSPDNLKEVRVQNLTGEVKNIMTRSEKHRKGFRYGFVGWSSYLKAWKIKIGSELFFEFHKSTKLLRLSKVVEKGCVKKKNLRA</sequence>
<proteinExistence type="predicted"/>
<dbReference type="GO" id="GO:0003677">
    <property type="term" value="F:DNA binding"/>
    <property type="evidence" value="ECO:0007669"/>
    <property type="project" value="UniProtKB-KW"/>
</dbReference>
<dbReference type="EMBL" id="MNCJ02000318">
    <property type="protein sequence ID" value="KAF5812862.1"/>
    <property type="molecule type" value="Genomic_DNA"/>
</dbReference>
<gene>
    <name evidence="6" type="ORF">HanXRQr2_Chr03g0091441</name>
</gene>
<dbReference type="Gene3D" id="2.40.330.10">
    <property type="entry name" value="DNA-binding pseudobarrel domain"/>
    <property type="match status" value="1"/>
</dbReference>
<dbReference type="Gramene" id="mRNA:HanXRQr2_Chr03g0091441">
    <property type="protein sequence ID" value="mRNA:HanXRQr2_Chr03g0091441"/>
    <property type="gene ID" value="HanXRQr2_Chr03g0091441"/>
</dbReference>
<comment type="caution">
    <text evidence="6">The sequence shown here is derived from an EMBL/GenBank/DDBJ whole genome shotgun (WGS) entry which is preliminary data.</text>
</comment>
<evidence type="ECO:0000313" key="6">
    <source>
        <dbReference type="EMBL" id="KAF5812862.1"/>
    </source>
</evidence>
<reference evidence="6" key="2">
    <citation type="submission" date="2020-06" db="EMBL/GenBank/DDBJ databases">
        <title>Helianthus annuus Genome sequencing and assembly Release 2.</title>
        <authorList>
            <person name="Gouzy J."/>
            <person name="Langlade N."/>
            <person name="Munos S."/>
        </authorList>
    </citation>
    <scope>NUCLEOTIDE SEQUENCE</scope>
    <source>
        <tissue evidence="6">Leaves</tissue>
    </source>
</reference>
<dbReference type="InterPro" id="IPR050655">
    <property type="entry name" value="Plant_B3_domain"/>
</dbReference>
<evidence type="ECO:0000256" key="3">
    <source>
        <dbReference type="ARBA" id="ARBA00023125"/>
    </source>
</evidence>
<keyword evidence="2" id="KW-0805">Transcription regulation</keyword>
<reference evidence="6" key="1">
    <citation type="journal article" date="2017" name="Nature">
        <title>The sunflower genome provides insights into oil metabolism, flowering and Asterid evolution.</title>
        <authorList>
            <person name="Badouin H."/>
            <person name="Gouzy J."/>
            <person name="Grassa C.J."/>
            <person name="Murat F."/>
            <person name="Staton S.E."/>
            <person name="Cottret L."/>
            <person name="Lelandais-Briere C."/>
            <person name="Owens G.L."/>
            <person name="Carrere S."/>
            <person name="Mayjonade B."/>
            <person name="Legrand L."/>
            <person name="Gill N."/>
            <person name="Kane N.C."/>
            <person name="Bowers J.E."/>
            <person name="Hubner S."/>
            <person name="Bellec A."/>
            <person name="Berard A."/>
            <person name="Berges H."/>
            <person name="Blanchet N."/>
            <person name="Boniface M.C."/>
            <person name="Brunel D."/>
            <person name="Catrice O."/>
            <person name="Chaidir N."/>
            <person name="Claudel C."/>
            <person name="Donnadieu C."/>
            <person name="Faraut T."/>
            <person name="Fievet G."/>
            <person name="Helmstetter N."/>
            <person name="King M."/>
            <person name="Knapp S.J."/>
            <person name="Lai Z."/>
            <person name="Le Paslier M.C."/>
            <person name="Lippi Y."/>
            <person name="Lorenzon L."/>
            <person name="Mandel J.R."/>
            <person name="Marage G."/>
            <person name="Marchand G."/>
            <person name="Marquand E."/>
            <person name="Bret-Mestries E."/>
            <person name="Morien E."/>
            <person name="Nambeesan S."/>
            <person name="Nguyen T."/>
            <person name="Pegot-Espagnet P."/>
            <person name="Pouilly N."/>
            <person name="Raftis F."/>
            <person name="Sallet E."/>
            <person name="Schiex T."/>
            <person name="Thomas J."/>
            <person name="Vandecasteele C."/>
            <person name="Vares D."/>
            <person name="Vear F."/>
            <person name="Vautrin S."/>
            <person name="Crespi M."/>
            <person name="Mangin B."/>
            <person name="Burke J.M."/>
            <person name="Salse J."/>
            <person name="Munos S."/>
            <person name="Vincourt P."/>
            <person name="Rieseberg L.H."/>
            <person name="Langlade N.B."/>
        </authorList>
    </citation>
    <scope>NUCLEOTIDE SEQUENCE</scope>
    <source>
        <tissue evidence="6">Leaves</tissue>
    </source>
</reference>